<dbReference type="Gene3D" id="3.90.1720.10">
    <property type="entry name" value="endopeptidase domain like (from Nostoc punctiforme)"/>
    <property type="match status" value="1"/>
</dbReference>
<name>A0ABS8PR29_9BACT</name>
<dbReference type="InterPro" id="IPR038765">
    <property type="entry name" value="Papain-like_cys_pep_sf"/>
</dbReference>
<dbReference type="EMBL" id="JAJNEC010000005">
    <property type="protein sequence ID" value="MCD2422747.1"/>
    <property type="molecule type" value="Genomic_DNA"/>
</dbReference>
<organism evidence="7 8">
    <name type="scientific">Niabella pedocola</name>
    <dbReference type="NCBI Taxonomy" id="1752077"/>
    <lineage>
        <taxon>Bacteria</taxon>
        <taxon>Pseudomonadati</taxon>
        <taxon>Bacteroidota</taxon>
        <taxon>Chitinophagia</taxon>
        <taxon>Chitinophagales</taxon>
        <taxon>Chitinophagaceae</taxon>
        <taxon>Niabella</taxon>
    </lineage>
</organism>
<feature type="domain" description="NlpC/P60" evidence="6">
    <location>
        <begin position="48"/>
        <end position="169"/>
    </location>
</feature>
<dbReference type="RefSeq" id="WP_231004024.1">
    <property type="nucleotide sequence ID" value="NZ_JAJNEC010000005.1"/>
</dbReference>
<dbReference type="InterPro" id="IPR000064">
    <property type="entry name" value="NLP_P60_dom"/>
</dbReference>
<keyword evidence="8" id="KW-1185">Reference proteome</keyword>
<keyword evidence="5" id="KW-0788">Thiol protease</keyword>
<dbReference type="PANTHER" id="PTHR47360">
    <property type="entry name" value="MUREIN DD-ENDOPEPTIDASE MEPS/MUREIN LD-CARBOXYPEPTIDASE"/>
    <property type="match status" value="1"/>
</dbReference>
<evidence type="ECO:0000259" key="6">
    <source>
        <dbReference type="PROSITE" id="PS51935"/>
    </source>
</evidence>
<dbReference type="InterPro" id="IPR052062">
    <property type="entry name" value="Murein_DD/LD_carboxypeptidase"/>
</dbReference>
<evidence type="ECO:0000256" key="1">
    <source>
        <dbReference type="ARBA" id="ARBA00007074"/>
    </source>
</evidence>
<evidence type="ECO:0000256" key="3">
    <source>
        <dbReference type="ARBA" id="ARBA00022729"/>
    </source>
</evidence>
<evidence type="ECO:0000256" key="4">
    <source>
        <dbReference type="ARBA" id="ARBA00022801"/>
    </source>
</evidence>
<dbReference type="SUPFAM" id="SSF54001">
    <property type="entry name" value="Cysteine proteinases"/>
    <property type="match status" value="1"/>
</dbReference>
<reference evidence="7 8" key="1">
    <citation type="submission" date="2021-11" db="EMBL/GenBank/DDBJ databases">
        <title>Genomic of Niabella pedocola.</title>
        <authorList>
            <person name="Wu T."/>
        </authorList>
    </citation>
    <scope>NUCLEOTIDE SEQUENCE [LARGE SCALE GENOMIC DNA]</scope>
    <source>
        <strain evidence="7 8">JCM 31011</strain>
    </source>
</reference>
<protein>
    <submittedName>
        <fullName evidence="7">NlpC/P60 family protein</fullName>
    </submittedName>
</protein>
<gene>
    <name evidence="7" type="ORF">LQ567_08245</name>
</gene>
<dbReference type="Proteomes" id="UP001199816">
    <property type="component" value="Unassembled WGS sequence"/>
</dbReference>
<keyword evidence="4" id="KW-0378">Hydrolase</keyword>
<dbReference type="Pfam" id="PF00877">
    <property type="entry name" value="NLPC_P60"/>
    <property type="match status" value="1"/>
</dbReference>
<keyword evidence="2" id="KW-0645">Protease</keyword>
<dbReference type="PANTHER" id="PTHR47360:SF1">
    <property type="entry name" value="ENDOPEPTIDASE NLPC-RELATED"/>
    <property type="match status" value="1"/>
</dbReference>
<evidence type="ECO:0000313" key="7">
    <source>
        <dbReference type="EMBL" id="MCD2422747.1"/>
    </source>
</evidence>
<evidence type="ECO:0000313" key="8">
    <source>
        <dbReference type="Proteomes" id="UP001199816"/>
    </source>
</evidence>
<keyword evidence="3" id="KW-0732">Signal</keyword>
<dbReference type="PROSITE" id="PS51935">
    <property type="entry name" value="NLPC_P60"/>
    <property type="match status" value="1"/>
</dbReference>
<accession>A0ABS8PR29</accession>
<evidence type="ECO:0000256" key="2">
    <source>
        <dbReference type="ARBA" id="ARBA00022670"/>
    </source>
</evidence>
<comment type="similarity">
    <text evidence="1">Belongs to the peptidase C40 family.</text>
</comment>
<comment type="caution">
    <text evidence="7">The sequence shown here is derived from an EMBL/GenBank/DDBJ whole genome shotgun (WGS) entry which is preliminary data.</text>
</comment>
<evidence type="ECO:0000256" key="5">
    <source>
        <dbReference type="ARBA" id="ARBA00022807"/>
    </source>
</evidence>
<sequence length="188" mass="20760">MQRIEQNIASSGVRDVKAVHAAILVPRTAPASELQKKYALILNVLPNTIGNNDLLETMDDWYGTRYQYGGTTKYGIDCSAFTREMYRGAFGIELPRTAREQYGRARKISSTELKEGDLVFFNTTGGVSHVGMYLGNNKFVHASTSKGVTISDLYETYYLSRFIGAGRIEATSEEYLVRNSSGSSGVSN</sequence>
<proteinExistence type="inferred from homology"/>